<dbReference type="HOGENOM" id="CLU_366592_0_0_1"/>
<evidence type="ECO:0000256" key="1">
    <source>
        <dbReference type="SAM" id="Coils"/>
    </source>
</evidence>
<protein>
    <recommendedName>
        <fullName evidence="5">PH domain-containing protein</fullName>
    </recommendedName>
</protein>
<accession>A0EF47</accession>
<name>A0EF47_PARTE</name>
<proteinExistence type="predicted"/>
<dbReference type="RefSeq" id="XP_001461311.1">
    <property type="nucleotide sequence ID" value="XM_001461274.2"/>
</dbReference>
<feature type="compositionally biased region" description="Low complexity" evidence="2">
    <location>
        <begin position="427"/>
        <end position="443"/>
    </location>
</feature>
<evidence type="ECO:0000313" key="3">
    <source>
        <dbReference type="EMBL" id="CAK93938.1"/>
    </source>
</evidence>
<gene>
    <name evidence="3" type="ORF">GSPATT00026261001</name>
</gene>
<dbReference type="KEGG" id="ptm:GSPATT00026261001"/>
<sequence length="761" mass="89993">MNSDQKGRFRITELINLNLILILKEKKQIINTTSFQIFTSSKNVYEMKVEQSKSDDQLFQGQVQLIEKAIDHLFLNVKDLSIKQHNIISIHIPIDQEQMITNRKVVLKLNENSIERLMKIQNTFEIDQWLDAILGIQSQFRGRLTARNQGQTNQIDNETIRLTETQQKFEQQLRSQIREIENTEQQLKQFKEFFNHSNQSQEQEKTSLINCLVQQDQTIMNILQSQWRKSETILNCFKIKSSIDKFTNNIETLIKEIKNIDSQIQQEQVNFNKKTIQLQLKDQILERLTYKIECLKKINPLVLNKIEFLTKMNKEIVTCERYFEQNYNETNKEQLQIIQNLKTLCLEACENTNHFLEILNFNNDLKLQQELEIFKKKEKDNQMYQTKLEQQIQQLQDELEKQKKRAIDLENQLNCLYKQIEDQKKQLQQNKQKNQDNLSQQQNESDQTKNKLAEEVASLKYSLQSQQVDNKINNNKLEQKITLLQNELEKKQNQEKENKITKTNLEQQMQLVSSELEKYKNNAKDLENQLNRLNQQIGQIEAQNKQLLHINQDNQDKLILTQNDVDQSKSKLKVAEDEVVSLRYQLYSQQEKKFGDSKLGKISNIQYHFNNQRLTLYDQVINQKQFSIFSINIVKKSLSEKSYFGICDKNITNAEFVQFLNDKESPQKQIYIIFSLEGERLNNFQEVISQVSPITKFLPGQNAVVIFDPSVSTLTIYKSQNELEVFSFSLPSIEKQFVPCFIHSDFDETKQIAPQYMNFEI</sequence>
<dbReference type="Proteomes" id="UP000000600">
    <property type="component" value="Unassembled WGS sequence"/>
</dbReference>
<dbReference type="STRING" id="5888.A0EF47"/>
<feature type="coiled-coil region" evidence="1">
    <location>
        <begin position="243"/>
        <end position="270"/>
    </location>
</feature>
<keyword evidence="1" id="KW-0175">Coiled coil</keyword>
<evidence type="ECO:0000256" key="2">
    <source>
        <dbReference type="SAM" id="MobiDB-lite"/>
    </source>
</evidence>
<dbReference type="GeneID" id="5047101"/>
<organism evidence="3 4">
    <name type="scientific">Paramecium tetraurelia</name>
    <dbReference type="NCBI Taxonomy" id="5888"/>
    <lineage>
        <taxon>Eukaryota</taxon>
        <taxon>Sar</taxon>
        <taxon>Alveolata</taxon>
        <taxon>Ciliophora</taxon>
        <taxon>Intramacronucleata</taxon>
        <taxon>Oligohymenophorea</taxon>
        <taxon>Peniculida</taxon>
        <taxon>Parameciidae</taxon>
        <taxon>Paramecium</taxon>
    </lineage>
</organism>
<dbReference type="EMBL" id="CT868675">
    <property type="protein sequence ID" value="CAK93938.1"/>
    <property type="molecule type" value="Genomic_DNA"/>
</dbReference>
<dbReference type="InParanoid" id="A0EF47"/>
<dbReference type="OrthoDB" id="10487552at2759"/>
<reference evidence="3 4" key="1">
    <citation type="journal article" date="2006" name="Nature">
        <title>Global trends of whole-genome duplications revealed by the ciliate Paramecium tetraurelia.</title>
        <authorList>
            <consortium name="Genoscope"/>
            <person name="Aury J.-M."/>
            <person name="Jaillon O."/>
            <person name="Duret L."/>
            <person name="Noel B."/>
            <person name="Jubin C."/>
            <person name="Porcel B.M."/>
            <person name="Segurens B."/>
            <person name="Daubin V."/>
            <person name="Anthouard V."/>
            <person name="Aiach N."/>
            <person name="Arnaiz O."/>
            <person name="Billaut A."/>
            <person name="Beisson J."/>
            <person name="Blanc I."/>
            <person name="Bouhouche K."/>
            <person name="Camara F."/>
            <person name="Duharcourt S."/>
            <person name="Guigo R."/>
            <person name="Gogendeau D."/>
            <person name="Katinka M."/>
            <person name="Keller A.-M."/>
            <person name="Kissmehl R."/>
            <person name="Klotz C."/>
            <person name="Koll F."/>
            <person name="Le Moue A."/>
            <person name="Lepere C."/>
            <person name="Malinsky S."/>
            <person name="Nowacki M."/>
            <person name="Nowak J.K."/>
            <person name="Plattner H."/>
            <person name="Poulain J."/>
            <person name="Ruiz F."/>
            <person name="Serrano V."/>
            <person name="Zagulski M."/>
            <person name="Dessen P."/>
            <person name="Betermier M."/>
            <person name="Weissenbach J."/>
            <person name="Scarpelli C."/>
            <person name="Schachter V."/>
            <person name="Sperling L."/>
            <person name="Meyer E."/>
            <person name="Cohen J."/>
            <person name="Wincker P."/>
        </authorList>
    </citation>
    <scope>NUCLEOTIDE SEQUENCE [LARGE SCALE GENOMIC DNA]</scope>
    <source>
        <strain evidence="3 4">Stock d4-2</strain>
    </source>
</reference>
<evidence type="ECO:0008006" key="5">
    <source>
        <dbReference type="Google" id="ProtNLM"/>
    </source>
</evidence>
<feature type="region of interest" description="Disordered" evidence="2">
    <location>
        <begin position="427"/>
        <end position="451"/>
    </location>
</feature>
<evidence type="ECO:0000313" key="4">
    <source>
        <dbReference type="Proteomes" id="UP000000600"/>
    </source>
</evidence>
<dbReference type="OMA" id="KSYFGIC"/>
<keyword evidence="4" id="KW-1185">Reference proteome</keyword>
<feature type="coiled-coil region" evidence="1">
    <location>
        <begin position="166"/>
        <end position="193"/>
    </location>
</feature>
<dbReference type="AlphaFoldDB" id="A0EF47"/>